<dbReference type="InterPro" id="IPR001179">
    <property type="entry name" value="PPIase_FKBP_dom"/>
</dbReference>
<evidence type="ECO:0000313" key="7">
    <source>
        <dbReference type="Proteomes" id="UP001597472"/>
    </source>
</evidence>
<keyword evidence="2 3" id="KW-0697">Rotamase</keyword>
<accession>A0ABW5KQ74</accession>
<dbReference type="SUPFAM" id="SSF54534">
    <property type="entry name" value="FKBP-like"/>
    <property type="match status" value="1"/>
</dbReference>
<evidence type="ECO:0000259" key="5">
    <source>
        <dbReference type="PROSITE" id="PS50059"/>
    </source>
</evidence>
<keyword evidence="3 4" id="KW-0413">Isomerase</keyword>
<dbReference type="InterPro" id="IPR046357">
    <property type="entry name" value="PPIase_dom_sf"/>
</dbReference>
<evidence type="ECO:0000256" key="3">
    <source>
        <dbReference type="PROSITE-ProRule" id="PRU00277"/>
    </source>
</evidence>
<dbReference type="RefSeq" id="WP_376891236.1">
    <property type="nucleotide sequence ID" value="NZ_JBHULS010000001.1"/>
</dbReference>
<dbReference type="PROSITE" id="PS50059">
    <property type="entry name" value="FKBP_PPIASE"/>
    <property type="match status" value="1"/>
</dbReference>
<dbReference type="Pfam" id="PF00254">
    <property type="entry name" value="FKBP_C"/>
    <property type="match status" value="1"/>
</dbReference>
<proteinExistence type="inferred from homology"/>
<evidence type="ECO:0000256" key="2">
    <source>
        <dbReference type="ARBA" id="ARBA00023110"/>
    </source>
</evidence>
<evidence type="ECO:0000256" key="4">
    <source>
        <dbReference type="RuleBase" id="RU003915"/>
    </source>
</evidence>
<dbReference type="InterPro" id="IPR019869">
    <property type="entry name" value="Motility-assoc_PPIase_GldI"/>
</dbReference>
<evidence type="ECO:0000313" key="6">
    <source>
        <dbReference type="EMBL" id="MFD2550453.1"/>
    </source>
</evidence>
<feature type="domain" description="PPIase FKBP-type" evidence="5">
    <location>
        <begin position="89"/>
        <end position="176"/>
    </location>
</feature>
<keyword evidence="7" id="KW-1185">Reference proteome</keyword>
<dbReference type="EC" id="5.2.1.8" evidence="4"/>
<comment type="similarity">
    <text evidence="4">Belongs to the FKBP-type PPIase family.</text>
</comment>
<gene>
    <name evidence="6" type="primary">gldI</name>
    <name evidence="6" type="ORF">ACFSQP_01365</name>
</gene>
<sequence length="181" mass="20429">MTNYLYLFFLVLTVAACKSPEARKPVSAKSGSFIDQSVARNIELNEREHAVFEQLMQADTTTKYIASNSGFWYAYQTQVADSLITPQFGDKLTFEYHVTDIAGNTIYSKADLQPQTYIMDKQELFTGLREGLKLMRAGETVTFLFPSQKAYGYYGDENKIGTNVPLICEVTLHSITRSESN</sequence>
<evidence type="ECO:0000256" key="1">
    <source>
        <dbReference type="ARBA" id="ARBA00000971"/>
    </source>
</evidence>
<dbReference type="EMBL" id="JBHULS010000001">
    <property type="protein sequence ID" value="MFD2550453.1"/>
    <property type="molecule type" value="Genomic_DNA"/>
</dbReference>
<organism evidence="6 7">
    <name type="scientific">Bizionia sediminis</name>
    <dbReference type="NCBI Taxonomy" id="1737064"/>
    <lineage>
        <taxon>Bacteria</taxon>
        <taxon>Pseudomonadati</taxon>
        <taxon>Bacteroidota</taxon>
        <taxon>Flavobacteriia</taxon>
        <taxon>Flavobacteriales</taxon>
        <taxon>Flavobacteriaceae</taxon>
        <taxon>Bizionia</taxon>
    </lineage>
</organism>
<protein>
    <recommendedName>
        <fullName evidence="4">Peptidyl-prolyl cis-trans isomerase</fullName>
        <ecNumber evidence="4">5.2.1.8</ecNumber>
    </recommendedName>
</protein>
<dbReference type="NCBIfam" id="TIGR03516">
    <property type="entry name" value="ppisom_GldI"/>
    <property type="match status" value="1"/>
</dbReference>
<comment type="catalytic activity">
    <reaction evidence="1 3 4">
        <text>[protein]-peptidylproline (omega=180) = [protein]-peptidylproline (omega=0)</text>
        <dbReference type="Rhea" id="RHEA:16237"/>
        <dbReference type="Rhea" id="RHEA-COMP:10747"/>
        <dbReference type="Rhea" id="RHEA-COMP:10748"/>
        <dbReference type="ChEBI" id="CHEBI:83833"/>
        <dbReference type="ChEBI" id="CHEBI:83834"/>
        <dbReference type="EC" id="5.2.1.8"/>
    </reaction>
</comment>
<name>A0ABW5KQ74_9FLAO</name>
<dbReference type="Proteomes" id="UP001597472">
    <property type="component" value="Unassembled WGS sequence"/>
</dbReference>
<reference evidence="7" key="1">
    <citation type="journal article" date="2019" name="Int. J. Syst. Evol. Microbiol.">
        <title>The Global Catalogue of Microorganisms (GCM) 10K type strain sequencing project: providing services to taxonomists for standard genome sequencing and annotation.</title>
        <authorList>
            <consortium name="The Broad Institute Genomics Platform"/>
            <consortium name="The Broad Institute Genome Sequencing Center for Infectious Disease"/>
            <person name="Wu L."/>
            <person name="Ma J."/>
        </authorList>
    </citation>
    <scope>NUCLEOTIDE SEQUENCE [LARGE SCALE GENOMIC DNA]</scope>
    <source>
        <strain evidence="7">KCTC 42587</strain>
    </source>
</reference>
<comment type="caution">
    <text evidence="6">The sequence shown here is derived from an EMBL/GenBank/DDBJ whole genome shotgun (WGS) entry which is preliminary data.</text>
</comment>
<dbReference type="Gene3D" id="3.10.50.40">
    <property type="match status" value="1"/>
</dbReference>